<dbReference type="EMBL" id="VJMH01007011">
    <property type="protein sequence ID" value="KAF0686291.1"/>
    <property type="molecule type" value="Genomic_DNA"/>
</dbReference>
<feature type="domain" description="Serine hydrolase" evidence="2">
    <location>
        <begin position="2"/>
        <end position="187"/>
    </location>
</feature>
<dbReference type="GO" id="GO:0005634">
    <property type="term" value="C:nucleus"/>
    <property type="evidence" value="ECO:0007669"/>
    <property type="project" value="TreeGrafter"/>
</dbReference>
<dbReference type="SUPFAM" id="SSF53474">
    <property type="entry name" value="alpha/beta-Hydrolases"/>
    <property type="match status" value="1"/>
</dbReference>
<dbReference type="PANTHER" id="PTHR48070:SF6">
    <property type="entry name" value="ESTERASE OVCA2"/>
    <property type="match status" value="1"/>
</dbReference>
<dbReference type="Proteomes" id="UP000332933">
    <property type="component" value="Unassembled WGS sequence"/>
</dbReference>
<evidence type="ECO:0000259" key="2">
    <source>
        <dbReference type="Pfam" id="PF03959"/>
    </source>
</evidence>
<evidence type="ECO:0000313" key="5">
    <source>
        <dbReference type="Proteomes" id="UP000332933"/>
    </source>
</evidence>
<dbReference type="PANTHER" id="PTHR48070">
    <property type="entry name" value="ESTERASE OVCA2"/>
    <property type="match status" value="1"/>
</dbReference>
<dbReference type="OrthoDB" id="414698at2759"/>
<evidence type="ECO:0000313" key="4">
    <source>
        <dbReference type="EMBL" id="VFT98565.1"/>
    </source>
</evidence>
<keyword evidence="1" id="KW-0378">Hydrolase</keyword>
<sequence>MKAQLSGFRQAFDRSEVDFTILDAPCPASGPAYSSVTQHFKGPFYEWWNYVEEAPGKHVYVGWQNSLAFVQDQVATRGPFDVVLGFSQGAAMATLLTAHYYATSRHVPYAAVVLCCGKLPQDGMPVSLQLQPNRLKFNLPIPSLHILGKRDSRYGWGLKLADSYDAGARHMFLHDDGHRFPTVAQHKPMYDDMVRHLRLLCGSQTATDTYCHGGIEF</sequence>
<gene>
    <name evidence="4" type="primary">Aste57867_21897</name>
    <name evidence="3" type="ORF">As57867_021828</name>
    <name evidence="4" type="ORF">ASTE57867_21897</name>
</gene>
<dbReference type="AlphaFoldDB" id="A0A485LK28"/>
<protein>
    <submittedName>
        <fullName evidence="4">Aste57867_21897 protein</fullName>
    </submittedName>
</protein>
<dbReference type="Pfam" id="PF03959">
    <property type="entry name" value="FSH1"/>
    <property type="match status" value="1"/>
</dbReference>
<reference evidence="4 5" key="1">
    <citation type="submission" date="2019-03" db="EMBL/GenBank/DDBJ databases">
        <authorList>
            <person name="Gaulin E."/>
            <person name="Dumas B."/>
        </authorList>
    </citation>
    <scope>NUCLEOTIDE SEQUENCE [LARGE SCALE GENOMIC DNA]</scope>
    <source>
        <strain evidence="4">CBS 568.67</strain>
    </source>
</reference>
<dbReference type="InterPro" id="IPR050593">
    <property type="entry name" value="LovG"/>
</dbReference>
<accession>A0A485LK28</accession>
<dbReference type="InterPro" id="IPR029058">
    <property type="entry name" value="AB_hydrolase_fold"/>
</dbReference>
<dbReference type="GO" id="GO:0005737">
    <property type="term" value="C:cytoplasm"/>
    <property type="evidence" value="ECO:0007669"/>
    <property type="project" value="TreeGrafter"/>
</dbReference>
<proteinExistence type="predicted"/>
<dbReference type="GO" id="GO:0016787">
    <property type="term" value="F:hydrolase activity"/>
    <property type="evidence" value="ECO:0007669"/>
    <property type="project" value="UniProtKB-KW"/>
</dbReference>
<evidence type="ECO:0000313" key="3">
    <source>
        <dbReference type="EMBL" id="KAF0686291.1"/>
    </source>
</evidence>
<organism evidence="4 5">
    <name type="scientific">Aphanomyces stellatus</name>
    <dbReference type="NCBI Taxonomy" id="120398"/>
    <lineage>
        <taxon>Eukaryota</taxon>
        <taxon>Sar</taxon>
        <taxon>Stramenopiles</taxon>
        <taxon>Oomycota</taxon>
        <taxon>Saprolegniomycetes</taxon>
        <taxon>Saprolegniales</taxon>
        <taxon>Verrucalvaceae</taxon>
        <taxon>Aphanomyces</taxon>
    </lineage>
</organism>
<dbReference type="Gene3D" id="3.40.50.1820">
    <property type="entry name" value="alpha/beta hydrolase"/>
    <property type="match status" value="1"/>
</dbReference>
<name>A0A485LK28_9STRA</name>
<keyword evidence="5" id="KW-1185">Reference proteome</keyword>
<evidence type="ECO:0000256" key="1">
    <source>
        <dbReference type="ARBA" id="ARBA00022801"/>
    </source>
</evidence>
<dbReference type="EMBL" id="CAADRA010007037">
    <property type="protein sequence ID" value="VFT98565.1"/>
    <property type="molecule type" value="Genomic_DNA"/>
</dbReference>
<dbReference type="InterPro" id="IPR005645">
    <property type="entry name" value="FSH-like_dom"/>
</dbReference>
<reference evidence="3" key="2">
    <citation type="submission" date="2019-06" db="EMBL/GenBank/DDBJ databases">
        <title>Genomics analysis of Aphanomyces spp. identifies a new class of oomycete effector associated with host adaptation.</title>
        <authorList>
            <person name="Gaulin E."/>
        </authorList>
    </citation>
    <scope>NUCLEOTIDE SEQUENCE</scope>
    <source>
        <strain evidence="3">CBS 578.67</strain>
    </source>
</reference>